<feature type="compositionally biased region" description="Basic residues" evidence="1">
    <location>
        <begin position="27"/>
        <end position="38"/>
    </location>
</feature>
<keyword evidence="3" id="KW-1185">Reference proteome</keyword>
<reference evidence="2 3" key="1">
    <citation type="submission" date="2018-11" db="EMBL/GenBank/DDBJ databases">
        <title>Whole genome sequence of Streptomyces paromomycinus NBRC 15454(T).</title>
        <authorList>
            <person name="Komaki H."/>
            <person name="Tamura T."/>
        </authorList>
    </citation>
    <scope>NUCLEOTIDE SEQUENCE [LARGE SCALE GENOMIC DNA]</scope>
    <source>
        <strain evidence="2 3">NBRC 15454</strain>
    </source>
</reference>
<dbReference type="EMBL" id="BHZD01000001">
    <property type="protein sequence ID" value="GCD40561.1"/>
    <property type="molecule type" value="Genomic_DNA"/>
</dbReference>
<evidence type="ECO:0000313" key="2">
    <source>
        <dbReference type="EMBL" id="GCD40561.1"/>
    </source>
</evidence>
<feature type="region of interest" description="Disordered" evidence="1">
    <location>
        <begin position="1"/>
        <end position="38"/>
    </location>
</feature>
<comment type="caution">
    <text evidence="2">The sequence shown here is derived from an EMBL/GenBank/DDBJ whole genome shotgun (WGS) entry which is preliminary data.</text>
</comment>
<evidence type="ECO:0000313" key="3">
    <source>
        <dbReference type="Proteomes" id="UP000286746"/>
    </source>
</evidence>
<proteinExistence type="predicted"/>
<organism evidence="2 3">
    <name type="scientific">Streptomyces paromomycinus</name>
    <name type="common">Streptomyces rimosus subsp. paromomycinus</name>
    <dbReference type="NCBI Taxonomy" id="92743"/>
    <lineage>
        <taxon>Bacteria</taxon>
        <taxon>Bacillati</taxon>
        <taxon>Actinomycetota</taxon>
        <taxon>Actinomycetes</taxon>
        <taxon>Kitasatosporales</taxon>
        <taxon>Streptomycetaceae</taxon>
        <taxon>Streptomyces</taxon>
    </lineage>
</organism>
<dbReference type="Proteomes" id="UP000286746">
    <property type="component" value="Unassembled WGS sequence"/>
</dbReference>
<gene>
    <name evidence="2" type="ORF">GKJPGBOP_00213</name>
</gene>
<protein>
    <submittedName>
        <fullName evidence="2">Uncharacterized protein</fullName>
    </submittedName>
</protein>
<evidence type="ECO:0000256" key="1">
    <source>
        <dbReference type="SAM" id="MobiDB-lite"/>
    </source>
</evidence>
<name>A0A401VTZ5_STREY</name>
<sequence>MIVDTVAVDGAGSQATGIPLETATADRRRRTGTSRRPA</sequence>
<dbReference type="AlphaFoldDB" id="A0A401VTZ5"/>
<accession>A0A401VTZ5</accession>